<evidence type="ECO:0000256" key="4">
    <source>
        <dbReference type="ARBA" id="ARBA00022801"/>
    </source>
</evidence>
<dbReference type="GO" id="GO:0006298">
    <property type="term" value="P:mismatch repair"/>
    <property type="evidence" value="ECO:0007669"/>
    <property type="project" value="UniProtKB-UniRule"/>
</dbReference>
<evidence type="ECO:0000313" key="8">
    <source>
        <dbReference type="EMBL" id="PHQ13634.1"/>
    </source>
</evidence>
<keyword evidence="2 6" id="KW-0255">Endonuclease</keyword>
<proteinExistence type="inferred from homology"/>
<dbReference type="GO" id="GO:0004519">
    <property type="term" value="F:endonuclease activity"/>
    <property type="evidence" value="ECO:0007669"/>
    <property type="project" value="UniProtKB-KW"/>
</dbReference>
<evidence type="ECO:0000256" key="5">
    <source>
        <dbReference type="ARBA" id="ARBA00023204"/>
    </source>
</evidence>
<keyword evidence="5 6" id="KW-0234">DNA repair</keyword>
<dbReference type="AlphaFoldDB" id="A0A2G1UGM0"/>
<evidence type="ECO:0000256" key="1">
    <source>
        <dbReference type="ARBA" id="ARBA00022722"/>
    </source>
</evidence>
<sequence length="152" mass="17893">MGAIDEKASRRKIMQGNKGKNTRPELKVRKVLHSLGARYRLHRKDLPGKPDIVMPGRRLCIFVHGCFWHQHENCPLSSSPRKNVEFWQAKFEATRKRDVRSQEGLRRLGWHVAVIWECEVCRSAELRERLERMLDTYPLIASSRPVRPRRSL</sequence>
<dbReference type="InterPro" id="IPR011335">
    <property type="entry name" value="Restrct_endonuc-II-like"/>
</dbReference>
<keyword evidence="9" id="KW-1185">Reference proteome</keyword>
<accession>A0A2G1UGM0</accession>
<dbReference type="Gene3D" id="3.40.960.10">
    <property type="entry name" value="VSR Endonuclease"/>
    <property type="match status" value="1"/>
</dbReference>
<dbReference type="Pfam" id="PF03852">
    <property type="entry name" value="Vsr"/>
    <property type="match status" value="1"/>
</dbReference>
<dbReference type="CDD" id="cd00221">
    <property type="entry name" value="Vsr"/>
    <property type="match status" value="1"/>
</dbReference>
<evidence type="ECO:0000313" key="9">
    <source>
        <dbReference type="Proteomes" id="UP000231409"/>
    </source>
</evidence>
<keyword evidence="1 6" id="KW-0540">Nuclease</keyword>
<name>A0A2G1UGM0_9GAMM</name>
<comment type="caution">
    <text evidence="8">The sequence shown here is derived from an EMBL/GenBank/DDBJ whole genome shotgun (WGS) entry which is preliminary data.</text>
</comment>
<feature type="region of interest" description="Disordered" evidence="7">
    <location>
        <begin position="1"/>
        <end position="22"/>
    </location>
</feature>
<dbReference type="NCBIfam" id="TIGR00632">
    <property type="entry name" value="vsr"/>
    <property type="match status" value="1"/>
</dbReference>
<dbReference type="SUPFAM" id="SSF52980">
    <property type="entry name" value="Restriction endonuclease-like"/>
    <property type="match status" value="1"/>
</dbReference>
<comment type="function">
    <text evidence="6">May nick specific sequences that contain T:G mispairs resulting from m5C-deamination.</text>
</comment>
<evidence type="ECO:0000256" key="3">
    <source>
        <dbReference type="ARBA" id="ARBA00022763"/>
    </source>
</evidence>
<organism evidence="8 9">
    <name type="scientific">Marinobacter profundi</name>
    <dbReference type="NCBI Taxonomy" id="2666256"/>
    <lineage>
        <taxon>Bacteria</taxon>
        <taxon>Pseudomonadati</taxon>
        <taxon>Pseudomonadota</taxon>
        <taxon>Gammaproteobacteria</taxon>
        <taxon>Pseudomonadales</taxon>
        <taxon>Marinobacteraceae</taxon>
        <taxon>Marinobacter</taxon>
    </lineage>
</organism>
<dbReference type="EMBL" id="NTFH01000019">
    <property type="protein sequence ID" value="PHQ13634.1"/>
    <property type="molecule type" value="Genomic_DNA"/>
</dbReference>
<dbReference type="InterPro" id="IPR004603">
    <property type="entry name" value="DNA_mismatch_endonuc_vsr"/>
</dbReference>
<dbReference type="RefSeq" id="WP_099616028.1">
    <property type="nucleotide sequence ID" value="NZ_KZ319379.1"/>
</dbReference>
<reference evidence="8 9" key="1">
    <citation type="submission" date="2017-09" db="EMBL/GenBank/DDBJ databases">
        <title>The draft genome sequences of Marinobacter sp. PWS21.</title>
        <authorList>
            <person name="Cao J."/>
        </authorList>
    </citation>
    <scope>NUCLEOTIDE SEQUENCE [LARGE SCALE GENOMIC DNA]</scope>
    <source>
        <strain evidence="8 9">PWS21</strain>
    </source>
</reference>
<keyword evidence="3 6" id="KW-0227">DNA damage</keyword>
<evidence type="ECO:0000256" key="6">
    <source>
        <dbReference type="PIRNR" id="PIRNR018267"/>
    </source>
</evidence>
<comment type="similarity">
    <text evidence="6">Belongs to the vsr family.</text>
</comment>
<protein>
    <recommendedName>
        <fullName evidence="6">Very short patch repair endonuclease</fullName>
        <ecNumber evidence="6">3.1.-.-</ecNumber>
    </recommendedName>
</protein>
<dbReference type="Proteomes" id="UP000231409">
    <property type="component" value="Unassembled WGS sequence"/>
</dbReference>
<dbReference type="GO" id="GO:0016787">
    <property type="term" value="F:hydrolase activity"/>
    <property type="evidence" value="ECO:0007669"/>
    <property type="project" value="UniProtKB-KW"/>
</dbReference>
<evidence type="ECO:0000256" key="7">
    <source>
        <dbReference type="SAM" id="MobiDB-lite"/>
    </source>
</evidence>
<evidence type="ECO:0000256" key="2">
    <source>
        <dbReference type="ARBA" id="ARBA00022759"/>
    </source>
</evidence>
<dbReference type="PIRSF" id="PIRSF018267">
    <property type="entry name" value="VSR_endonuc"/>
    <property type="match status" value="1"/>
</dbReference>
<gene>
    <name evidence="8" type="ORF">CLH61_17560</name>
</gene>
<dbReference type="EC" id="3.1.-.-" evidence="6"/>
<keyword evidence="4 6" id="KW-0378">Hydrolase</keyword>